<proteinExistence type="inferred from homology"/>
<dbReference type="NCBIfam" id="TIGR00785">
    <property type="entry name" value="dass"/>
    <property type="match status" value="1"/>
</dbReference>
<dbReference type="GO" id="GO:0022857">
    <property type="term" value="F:transmembrane transporter activity"/>
    <property type="evidence" value="ECO:0007669"/>
    <property type="project" value="InterPro"/>
</dbReference>
<dbReference type="InterPro" id="IPR001898">
    <property type="entry name" value="SLC13A/DASS"/>
</dbReference>
<dbReference type="PANTHER" id="PTHR42826">
    <property type="entry name" value="DICARBOXYLATE TRANSPORTER 2.1, CHLOROPLASTIC"/>
    <property type="match status" value="1"/>
</dbReference>
<sequence>MSTRTHHSAPPPVEIQGREGEVKPGRLVAALAVGVIVWLLPTPEGLADNAWHLFAIFAATIVAIILSAAPMGSLSIVSIAVCAATGVLVTDAESGPSEAIGAALSGFSNGTIWLIVSAFFIARAVIASGLGTRLGYLFVRLFGRSTLGLAYGFGLADLATSPAIPSNTARAGGIVFPIMQSVLKTEGTVDGDPATYRRMASFLAIATYNLDLAASVIFFTGAAPNAMGTKLAAEMGADTPTWGGWLLLAVVPGLVGFILTPLVLYVLYKPEVTKTPEAPRQAMQALEKLGPMKSAEKITLTVFITIIVLWVFGGSILNATTVAFIGLALLLVTGVLSWDDIKSEKSAWDTLVWFAALVMMGTYLNKTGFIAWIGNLVKDPLAALGPTLALVVIVVVYAFSHYLFASGTAHTAAMFSVFLGTGIAVGLPALPLVVVLGALPTLMGCLTHYGNGPAPLYFGTGYVPVATWWKLGAVLGVMHVVIWLTVGPAWWGIIGAL</sequence>
<evidence type="ECO:0000256" key="6">
    <source>
        <dbReference type="SAM" id="Phobius"/>
    </source>
</evidence>
<dbReference type="GO" id="GO:0016020">
    <property type="term" value="C:membrane"/>
    <property type="evidence" value="ECO:0007669"/>
    <property type="project" value="UniProtKB-SubCell"/>
</dbReference>
<dbReference type="InterPro" id="IPR030676">
    <property type="entry name" value="CitT-rel"/>
</dbReference>
<comment type="caution">
    <text evidence="7">The sequence shown here is derived from an EMBL/GenBank/DDBJ whole genome shotgun (WGS) entry which is preliminary data.</text>
</comment>
<feature type="transmembrane region" description="Helical" evidence="6">
    <location>
        <begin position="74"/>
        <end position="92"/>
    </location>
</feature>
<dbReference type="Pfam" id="PF00939">
    <property type="entry name" value="Na_sulph_symp"/>
    <property type="match status" value="1"/>
</dbReference>
<gene>
    <name evidence="7" type="ORF">ATK06_1290</name>
</gene>
<keyword evidence="3 6" id="KW-0812">Transmembrane</keyword>
<feature type="transmembrane region" description="Helical" evidence="6">
    <location>
        <begin position="202"/>
        <end position="222"/>
    </location>
</feature>
<dbReference type="PIRSF" id="PIRSF002457">
    <property type="entry name" value="DASS"/>
    <property type="match status" value="1"/>
</dbReference>
<dbReference type="EMBL" id="PDJF01000001">
    <property type="protein sequence ID" value="PFG28190.1"/>
    <property type="molecule type" value="Genomic_DNA"/>
</dbReference>
<feature type="transmembrane region" description="Helical" evidence="6">
    <location>
        <begin position="322"/>
        <end position="339"/>
    </location>
</feature>
<comment type="similarity">
    <text evidence="2">Belongs to the SLC13A/DASS transporter (TC 2.A.47) family. DIT1 subfamily.</text>
</comment>
<evidence type="ECO:0000256" key="4">
    <source>
        <dbReference type="ARBA" id="ARBA00022989"/>
    </source>
</evidence>
<keyword evidence="4 6" id="KW-1133">Transmembrane helix</keyword>
<dbReference type="OrthoDB" id="3170849at2"/>
<evidence type="ECO:0000256" key="2">
    <source>
        <dbReference type="ARBA" id="ARBA00007349"/>
    </source>
</evidence>
<feature type="transmembrane region" description="Helical" evidence="6">
    <location>
        <begin position="27"/>
        <end position="43"/>
    </location>
</feature>
<evidence type="ECO:0000256" key="5">
    <source>
        <dbReference type="ARBA" id="ARBA00023136"/>
    </source>
</evidence>
<protein>
    <submittedName>
        <fullName evidence="7">DASS family divalent anion:Na+ symporter</fullName>
    </submittedName>
</protein>
<organism evidence="7 8">
    <name type="scientific">Corynebacterium renale</name>
    <dbReference type="NCBI Taxonomy" id="1724"/>
    <lineage>
        <taxon>Bacteria</taxon>
        <taxon>Bacillati</taxon>
        <taxon>Actinomycetota</taxon>
        <taxon>Actinomycetes</taxon>
        <taxon>Mycobacteriales</taxon>
        <taxon>Corynebacteriaceae</taxon>
        <taxon>Corynebacterium</taxon>
    </lineage>
</organism>
<evidence type="ECO:0000313" key="7">
    <source>
        <dbReference type="EMBL" id="PFG28190.1"/>
    </source>
</evidence>
<feature type="transmembrane region" description="Helical" evidence="6">
    <location>
        <begin position="112"/>
        <end position="139"/>
    </location>
</feature>
<evidence type="ECO:0000313" key="8">
    <source>
        <dbReference type="Proteomes" id="UP000221653"/>
    </source>
</evidence>
<keyword evidence="8" id="KW-1185">Reference proteome</keyword>
<feature type="transmembrane region" description="Helical" evidence="6">
    <location>
        <begin position="298"/>
        <end position="316"/>
    </location>
</feature>
<evidence type="ECO:0000256" key="3">
    <source>
        <dbReference type="ARBA" id="ARBA00022692"/>
    </source>
</evidence>
<feature type="transmembrane region" description="Helical" evidence="6">
    <location>
        <begin position="380"/>
        <end position="400"/>
    </location>
</feature>
<comment type="subcellular location">
    <subcellularLocation>
        <location evidence="1">Membrane</location>
        <topology evidence="1">Multi-pass membrane protein</topology>
    </subcellularLocation>
</comment>
<dbReference type="Proteomes" id="UP000221653">
    <property type="component" value="Unassembled WGS sequence"/>
</dbReference>
<feature type="transmembrane region" description="Helical" evidence="6">
    <location>
        <begin position="49"/>
        <end position="67"/>
    </location>
</feature>
<name>A0A2A9DQL0_9CORY</name>
<dbReference type="STRING" id="1724.GCA_001044175_01683"/>
<dbReference type="AlphaFoldDB" id="A0A2A9DQL0"/>
<feature type="transmembrane region" description="Helical" evidence="6">
    <location>
        <begin position="351"/>
        <end position="374"/>
    </location>
</feature>
<keyword evidence="5 6" id="KW-0472">Membrane</keyword>
<reference evidence="7 8" key="1">
    <citation type="submission" date="2017-10" db="EMBL/GenBank/DDBJ databases">
        <title>Sequencing the genomes of 1000 actinobacteria strains.</title>
        <authorList>
            <person name="Klenk H.-P."/>
        </authorList>
    </citation>
    <scope>NUCLEOTIDE SEQUENCE [LARGE SCALE GENOMIC DNA]</scope>
    <source>
        <strain evidence="7 8">DSM 20688</strain>
    </source>
</reference>
<feature type="transmembrane region" description="Helical" evidence="6">
    <location>
        <begin position="242"/>
        <end position="268"/>
    </location>
</feature>
<evidence type="ECO:0000256" key="1">
    <source>
        <dbReference type="ARBA" id="ARBA00004141"/>
    </source>
</evidence>
<accession>A0A2A9DQL0</accession>
<feature type="transmembrane region" description="Helical" evidence="6">
    <location>
        <begin position="412"/>
        <end position="439"/>
    </location>
</feature>
<feature type="transmembrane region" description="Helical" evidence="6">
    <location>
        <begin position="471"/>
        <end position="494"/>
    </location>
</feature>